<evidence type="ECO:0000313" key="3">
    <source>
        <dbReference type="EMBL" id="MBP2019492.1"/>
    </source>
</evidence>
<accession>A0ABS4JVB7</accession>
<dbReference type="InterPro" id="IPR027981">
    <property type="entry name" value="DUF4446"/>
</dbReference>
<reference evidence="3 4" key="1">
    <citation type="submission" date="2021-03" db="EMBL/GenBank/DDBJ databases">
        <title>Genomic Encyclopedia of Type Strains, Phase IV (KMG-IV): sequencing the most valuable type-strain genomes for metagenomic binning, comparative biology and taxonomic classification.</title>
        <authorList>
            <person name="Goeker M."/>
        </authorList>
    </citation>
    <scope>NUCLEOTIDE SEQUENCE [LARGE SCALE GENOMIC DNA]</scope>
    <source>
        <strain evidence="3 4">DSM 27138</strain>
    </source>
</reference>
<keyword evidence="4" id="KW-1185">Reference proteome</keyword>
<feature type="transmembrane region" description="Helical" evidence="2">
    <location>
        <begin position="12"/>
        <end position="32"/>
    </location>
</feature>
<evidence type="ECO:0000313" key="4">
    <source>
        <dbReference type="Proteomes" id="UP001519289"/>
    </source>
</evidence>
<keyword evidence="2" id="KW-0472">Membrane</keyword>
<sequence length="167" mass="18693">MPFLTQIDPVVLAFSALGLCLLALFIMLIVLIRQSRLLRRYRVLLDRNPDLSIDDLLIQHQEGLADLKAGQEALRRRMADLERAALDHVQRVGIVRFNAFPDVGADLSFSIALLDGRDNGIVLTSLYGRSECRTYAKPIRGGQSSYTLTEEEKQALSRARENVPAQS</sequence>
<name>A0ABS4JVB7_9FIRM</name>
<protein>
    <recommendedName>
        <fullName evidence="5">DUF4446 domain-containing protein</fullName>
    </recommendedName>
</protein>
<feature type="compositionally biased region" description="Basic and acidic residues" evidence="1">
    <location>
        <begin position="150"/>
        <end position="161"/>
    </location>
</feature>
<keyword evidence="2" id="KW-0812">Transmembrane</keyword>
<gene>
    <name evidence="3" type="ORF">J2Z79_002931</name>
</gene>
<evidence type="ECO:0008006" key="5">
    <source>
        <dbReference type="Google" id="ProtNLM"/>
    </source>
</evidence>
<organism evidence="3 4">
    <name type="scientific">Symbiobacterium terraclitae</name>
    <dbReference type="NCBI Taxonomy" id="557451"/>
    <lineage>
        <taxon>Bacteria</taxon>
        <taxon>Bacillati</taxon>
        <taxon>Bacillota</taxon>
        <taxon>Clostridia</taxon>
        <taxon>Eubacteriales</taxon>
        <taxon>Symbiobacteriaceae</taxon>
        <taxon>Symbiobacterium</taxon>
    </lineage>
</organism>
<dbReference type="RefSeq" id="WP_342589501.1">
    <property type="nucleotide sequence ID" value="NZ_JAGGLG010000029.1"/>
</dbReference>
<dbReference type="EMBL" id="JAGGLG010000029">
    <property type="protein sequence ID" value="MBP2019492.1"/>
    <property type="molecule type" value="Genomic_DNA"/>
</dbReference>
<feature type="region of interest" description="Disordered" evidence="1">
    <location>
        <begin position="148"/>
        <end position="167"/>
    </location>
</feature>
<evidence type="ECO:0000256" key="2">
    <source>
        <dbReference type="SAM" id="Phobius"/>
    </source>
</evidence>
<comment type="caution">
    <text evidence="3">The sequence shown here is derived from an EMBL/GenBank/DDBJ whole genome shotgun (WGS) entry which is preliminary data.</text>
</comment>
<keyword evidence="2" id="KW-1133">Transmembrane helix</keyword>
<proteinExistence type="predicted"/>
<dbReference type="Proteomes" id="UP001519289">
    <property type="component" value="Unassembled WGS sequence"/>
</dbReference>
<evidence type="ECO:0000256" key="1">
    <source>
        <dbReference type="SAM" id="MobiDB-lite"/>
    </source>
</evidence>
<dbReference type="Pfam" id="PF14584">
    <property type="entry name" value="DUF4446"/>
    <property type="match status" value="1"/>
</dbReference>